<feature type="transmembrane region" description="Helical" evidence="10">
    <location>
        <begin position="90"/>
        <end position="114"/>
    </location>
</feature>
<dbReference type="GO" id="GO:0015250">
    <property type="term" value="F:water channel activity"/>
    <property type="evidence" value="ECO:0007669"/>
    <property type="project" value="TreeGrafter"/>
</dbReference>
<evidence type="ECO:0000256" key="5">
    <source>
        <dbReference type="ARBA" id="ARBA00022737"/>
    </source>
</evidence>
<evidence type="ECO:0000256" key="2">
    <source>
        <dbReference type="ARBA" id="ARBA00006175"/>
    </source>
</evidence>
<evidence type="ECO:0000256" key="4">
    <source>
        <dbReference type="ARBA" id="ARBA00022692"/>
    </source>
</evidence>
<dbReference type="NCBIfam" id="TIGR00861">
    <property type="entry name" value="MIP"/>
    <property type="match status" value="1"/>
</dbReference>
<feature type="transmembrane region" description="Helical" evidence="10">
    <location>
        <begin position="167"/>
        <end position="186"/>
    </location>
</feature>
<dbReference type="AlphaFoldDB" id="A0AAN9C0D5"/>
<feature type="compositionally biased region" description="Basic and acidic residues" evidence="9">
    <location>
        <begin position="278"/>
        <end position="306"/>
    </location>
</feature>
<comment type="caution">
    <text evidence="11">The sequence shown here is derived from an EMBL/GenBank/DDBJ whole genome shotgun (WGS) entry which is preliminary data.</text>
</comment>
<evidence type="ECO:0000313" key="12">
    <source>
        <dbReference type="Proteomes" id="UP001374579"/>
    </source>
</evidence>
<dbReference type="SUPFAM" id="SSF81338">
    <property type="entry name" value="Aquaporin-like"/>
    <property type="match status" value="1"/>
</dbReference>
<dbReference type="Gene3D" id="1.20.1080.10">
    <property type="entry name" value="Glycerol uptake facilitator protein"/>
    <property type="match status" value="1"/>
</dbReference>
<evidence type="ECO:0000256" key="8">
    <source>
        <dbReference type="RuleBase" id="RU000477"/>
    </source>
</evidence>
<dbReference type="PRINTS" id="PR02016">
    <property type="entry name" value="AQUAPORIN4"/>
</dbReference>
<dbReference type="EMBL" id="JBAMIC010000001">
    <property type="protein sequence ID" value="KAK7115012.1"/>
    <property type="molecule type" value="Genomic_DNA"/>
</dbReference>
<dbReference type="PRINTS" id="PR00783">
    <property type="entry name" value="MINTRINSICP"/>
</dbReference>
<dbReference type="CDD" id="cd00333">
    <property type="entry name" value="MIP"/>
    <property type="match status" value="1"/>
</dbReference>
<comment type="subcellular location">
    <subcellularLocation>
        <location evidence="1">Membrane</location>
        <topology evidence="1">Multi-pass membrane protein</topology>
    </subcellularLocation>
</comment>
<dbReference type="InterPro" id="IPR034294">
    <property type="entry name" value="Aquaporin_transptr"/>
</dbReference>
<evidence type="ECO:0000256" key="10">
    <source>
        <dbReference type="SAM" id="Phobius"/>
    </source>
</evidence>
<dbReference type="GO" id="GO:0005886">
    <property type="term" value="C:plasma membrane"/>
    <property type="evidence" value="ECO:0007669"/>
    <property type="project" value="TreeGrafter"/>
</dbReference>
<keyword evidence="7 10" id="KW-0472">Membrane</keyword>
<dbReference type="PANTHER" id="PTHR19139">
    <property type="entry name" value="AQUAPORIN TRANSPORTER"/>
    <property type="match status" value="1"/>
</dbReference>
<sequence>MWKIMKDNLEDLLSPNLWRSLACETVGTLVIVLLGCGAWIQWTAGVNVVQIALAFGLAVATMVWCFAHISGGHFNPALTSAALITRRVSIVRGILYIIAQVLGGILGAGVLYGLTPEAIRGDLGSTLIMGTDVTAAQAFGVEMLVTFVFVLSFFASRDSARSDMAGSYPLTVGLAVVVCQLFAINYTKAGMNPARSFGPAVIMGTWDDHWVYWVGPLSGGLVAGLLYDYIFAAGATVAKARKCLLRTKKPDQQQQKQSSEKPPLDDAAAAEVIEIDEKEPTLEEKEPAATDSDKAKLTEENAKEQV</sequence>
<keyword evidence="4 8" id="KW-0812">Transmembrane</keyword>
<evidence type="ECO:0000256" key="9">
    <source>
        <dbReference type="SAM" id="MobiDB-lite"/>
    </source>
</evidence>
<evidence type="ECO:0000256" key="1">
    <source>
        <dbReference type="ARBA" id="ARBA00004141"/>
    </source>
</evidence>
<keyword evidence="5" id="KW-0677">Repeat</keyword>
<accession>A0AAN9C0D5</accession>
<keyword evidence="6 10" id="KW-1133">Transmembrane helix</keyword>
<organism evidence="11 12">
    <name type="scientific">Littorina saxatilis</name>
    <dbReference type="NCBI Taxonomy" id="31220"/>
    <lineage>
        <taxon>Eukaryota</taxon>
        <taxon>Metazoa</taxon>
        <taxon>Spiralia</taxon>
        <taxon>Lophotrochozoa</taxon>
        <taxon>Mollusca</taxon>
        <taxon>Gastropoda</taxon>
        <taxon>Caenogastropoda</taxon>
        <taxon>Littorinimorpha</taxon>
        <taxon>Littorinoidea</taxon>
        <taxon>Littorinidae</taxon>
        <taxon>Littorina</taxon>
    </lineage>
</organism>
<dbReference type="GO" id="GO:0048878">
    <property type="term" value="P:chemical homeostasis"/>
    <property type="evidence" value="ECO:0007669"/>
    <property type="project" value="UniProtKB-ARBA"/>
</dbReference>
<feature type="transmembrane region" description="Helical" evidence="10">
    <location>
        <begin position="21"/>
        <end position="42"/>
    </location>
</feature>
<feature type="region of interest" description="Disordered" evidence="9">
    <location>
        <begin position="248"/>
        <end position="306"/>
    </location>
</feature>
<dbReference type="InterPro" id="IPR000425">
    <property type="entry name" value="MIP"/>
</dbReference>
<evidence type="ECO:0000256" key="3">
    <source>
        <dbReference type="ARBA" id="ARBA00022448"/>
    </source>
</evidence>
<evidence type="ECO:0000313" key="11">
    <source>
        <dbReference type="EMBL" id="KAK7115012.1"/>
    </source>
</evidence>
<keyword evidence="3 8" id="KW-0813">Transport</keyword>
<dbReference type="InterPro" id="IPR023271">
    <property type="entry name" value="Aquaporin-like"/>
</dbReference>
<feature type="transmembrane region" description="Helical" evidence="10">
    <location>
        <begin position="210"/>
        <end position="238"/>
    </location>
</feature>
<dbReference type="FunFam" id="1.20.1080.10:FF:000009">
    <property type="entry name" value="aquaporin-4 isoform X1"/>
    <property type="match status" value="1"/>
</dbReference>
<evidence type="ECO:0000256" key="6">
    <source>
        <dbReference type="ARBA" id="ARBA00022989"/>
    </source>
</evidence>
<dbReference type="Pfam" id="PF00230">
    <property type="entry name" value="MIP"/>
    <property type="match status" value="1"/>
</dbReference>
<feature type="transmembrane region" description="Helical" evidence="10">
    <location>
        <begin position="48"/>
        <end position="69"/>
    </location>
</feature>
<gene>
    <name evidence="11" type="ORF">V1264_000962</name>
</gene>
<feature type="transmembrane region" description="Helical" evidence="10">
    <location>
        <begin position="134"/>
        <end position="155"/>
    </location>
</feature>
<protein>
    <submittedName>
        <fullName evidence="11">Uncharacterized protein</fullName>
    </submittedName>
</protein>
<dbReference type="PANTHER" id="PTHR19139:SF199">
    <property type="entry name" value="MIP17260P"/>
    <property type="match status" value="1"/>
</dbReference>
<keyword evidence="12" id="KW-1185">Reference proteome</keyword>
<dbReference type="Proteomes" id="UP001374579">
    <property type="component" value="Unassembled WGS sequence"/>
</dbReference>
<reference evidence="11 12" key="1">
    <citation type="submission" date="2024-02" db="EMBL/GenBank/DDBJ databases">
        <title>Chromosome-scale genome assembly of the rough periwinkle Littorina saxatilis.</title>
        <authorList>
            <person name="De Jode A."/>
            <person name="Faria R."/>
            <person name="Formenti G."/>
            <person name="Sims Y."/>
            <person name="Smith T.P."/>
            <person name="Tracey A."/>
            <person name="Wood J.M.D."/>
            <person name="Zagrodzka Z.B."/>
            <person name="Johannesson K."/>
            <person name="Butlin R.K."/>
            <person name="Leder E.H."/>
        </authorList>
    </citation>
    <scope>NUCLEOTIDE SEQUENCE [LARGE SCALE GENOMIC DNA]</scope>
    <source>
        <strain evidence="11">Snail1</strain>
        <tissue evidence="11">Muscle</tissue>
    </source>
</reference>
<evidence type="ECO:0000256" key="7">
    <source>
        <dbReference type="ARBA" id="ARBA00023136"/>
    </source>
</evidence>
<name>A0AAN9C0D5_9CAEN</name>
<proteinExistence type="inferred from homology"/>
<comment type="similarity">
    <text evidence="2 8">Belongs to the MIP/aquaporin (TC 1.A.8) family.</text>
</comment>